<proteinExistence type="predicted"/>
<dbReference type="InterPro" id="IPR008265">
    <property type="entry name" value="Lipase_GDSL_AS"/>
</dbReference>
<evidence type="ECO:0000256" key="1">
    <source>
        <dbReference type="SAM" id="SignalP"/>
    </source>
</evidence>
<feature type="signal peptide" evidence="1">
    <location>
        <begin position="1"/>
        <end position="22"/>
    </location>
</feature>
<dbReference type="AlphaFoldDB" id="A0A077WRI4"/>
<dbReference type="PANTHER" id="PTHR21325">
    <property type="entry name" value="PHOSPHOLIPASE B, PLB1"/>
    <property type="match status" value="1"/>
</dbReference>
<dbReference type="EMBL" id="LK023335">
    <property type="protein sequence ID" value="CDS09703.1"/>
    <property type="molecule type" value="Genomic_DNA"/>
</dbReference>
<dbReference type="GO" id="GO:0004620">
    <property type="term" value="F:phospholipase activity"/>
    <property type="evidence" value="ECO:0007669"/>
    <property type="project" value="InterPro"/>
</dbReference>
<dbReference type="GO" id="GO:0006644">
    <property type="term" value="P:phospholipid metabolic process"/>
    <property type="evidence" value="ECO:0007669"/>
    <property type="project" value="TreeGrafter"/>
</dbReference>
<feature type="chain" id="PRO_5001726366" evidence="1">
    <location>
        <begin position="23"/>
        <end position="425"/>
    </location>
</feature>
<gene>
    <name evidence="2" type="ORF">LRAMOSA02380</name>
</gene>
<protein>
    <submittedName>
        <fullName evidence="2">Uncharacterized protein</fullName>
    </submittedName>
</protein>
<dbReference type="PANTHER" id="PTHR21325:SF31">
    <property type="entry name" value="GH22081P-RELATED"/>
    <property type="match status" value="1"/>
</dbReference>
<keyword evidence="1" id="KW-0732">Signal</keyword>
<evidence type="ECO:0000313" key="2">
    <source>
        <dbReference type="EMBL" id="CDS09703.1"/>
    </source>
</evidence>
<accession>A0A077WRI4</accession>
<dbReference type="Pfam" id="PF00657">
    <property type="entry name" value="Lipase_GDSL"/>
    <property type="match status" value="1"/>
</dbReference>
<dbReference type="SUPFAM" id="SSF52266">
    <property type="entry name" value="SGNH hydrolase"/>
    <property type="match status" value="1"/>
</dbReference>
<dbReference type="PROSITE" id="PS01098">
    <property type="entry name" value="LIPASE_GDSL_SER"/>
    <property type="match status" value="1"/>
</dbReference>
<dbReference type="InterPro" id="IPR001087">
    <property type="entry name" value="GDSL"/>
</dbReference>
<name>A0A077WRI4_9FUNG</name>
<dbReference type="Gene3D" id="3.40.50.1110">
    <property type="entry name" value="SGNH hydrolase"/>
    <property type="match status" value="1"/>
</dbReference>
<dbReference type="OrthoDB" id="10265800at2759"/>
<reference evidence="2" key="1">
    <citation type="journal article" date="2014" name="Genome Announc.">
        <title>De novo whole-genome sequence and genome annotation of Lichtheimia ramosa.</title>
        <authorList>
            <person name="Linde J."/>
            <person name="Schwartze V."/>
            <person name="Binder U."/>
            <person name="Lass-Florl C."/>
            <person name="Voigt K."/>
            <person name="Horn F."/>
        </authorList>
    </citation>
    <scope>NUCLEOTIDE SEQUENCE</scope>
    <source>
        <strain evidence="2">JMRC FSU:6197</strain>
    </source>
</reference>
<sequence length="425" mass="48348">MMLLLLCLTLVFSIIPIYHVTADQIPIMIHHDTISSTITTTPWKPKPASPTTETSLLHPFTAQWIQLMEQFYNALGGHDHATYKQDQCPIQLPEFKCETFYWDDGRHESRDAQHLRPHDIKSVIALGDSISAGFGMLSERPPFAAVWEYRGKAFSSGMDLEEYTIPNFLRPYTISEGGPEGVTFPMSRGKDLNNAVSGAKFQDLDSEVSRLIHLLNSNYHYRHIKDDWKLITLFIGANNICVLCHPPFTGLPLLTHADTFEENMRQVLTRLKHEVPKSFVNVVGLFNVSSVYDAIQGDSYCEFIWGTAHMSICSCVQGDDAQRQAADELVVEYNARLKKLANDPSLSSHDFQVAYQPGFRHFPFSKYQRGYLSGFDCFHPNKCAHEVMSLVLWNNMFSSEEEKDIPYDLKALEIKCPGPDRPYLQ</sequence>
<organism evidence="2">
    <name type="scientific">Lichtheimia ramosa</name>
    <dbReference type="NCBI Taxonomy" id="688394"/>
    <lineage>
        <taxon>Eukaryota</taxon>
        <taxon>Fungi</taxon>
        <taxon>Fungi incertae sedis</taxon>
        <taxon>Mucoromycota</taxon>
        <taxon>Mucoromycotina</taxon>
        <taxon>Mucoromycetes</taxon>
        <taxon>Mucorales</taxon>
        <taxon>Lichtheimiaceae</taxon>
        <taxon>Lichtheimia</taxon>
    </lineage>
</organism>
<dbReference type="InterPro" id="IPR036514">
    <property type="entry name" value="SGNH_hydro_sf"/>
</dbReference>
<dbReference type="InterPro" id="IPR038885">
    <property type="entry name" value="PLB1"/>
</dbReference>